<dbReference type="RefSeq" id="XP_016973429.1">
    <property type="nucleotide sequence ID" value="XM_017117940.1"/>
</dbReference>
<accession>A0A6P4EA58</accession>
<protein>
    <submittedName>
        <fullName evidence="1">40S ribosomal protein S16-like</fullName>
    </submittedName>
</protein>
<feature type="non-terminal residue" evidence="1">
    <location>
        <position position="1"/>
    </location>
</feature>
<gene>
    <name evidence="1" type="primary">LOC108040458</name>
</gene>
<dbReference type="AlphaFoldDB" id="A0A6P4EA58"/>
<evidence type="ECO:0000313" key="1">
    <source>
        <dbReference type="RefSeq" id="XP_016973429.1"/>
    </source>
</evidence>
<organism evidence="1">
    <name type="scientific">Drosophila rhopaloa</name>
    <name type="common">Fruit fly</name>
    <dbReference type="NCBI Taxonomy" id="1041015"/>
    <lineage>
        <taxon>Eukaryota</taxon>
        <taxon>Metazoa</taxon>
        <taxon>Ecdysozoa</taxon>
        <taxon>Arthropoda</taxon>
        <taxon>Hexapoda</taxon>
        <taxon>Insecta</taxon>
        <taxon>Pterygota</taxon>
        <taxon>Neoptera</taxon>
        <taxon>Endopterygota</taxon>
        <taxon>Diptera</taxon>
        <taxon>Brachycera</taxon>
        <taxon>Muscomorpha</taxon>
        <taxon>Ephydroidea</taxon>
        <taxon>Drosophilidae</taxon>
        <taxon>Drosophila</taxon>
        <taxon>Sophophora</taxon>
    </lineage>
</organism>
<sequence length="103" mass="11801">LAFVAFYLKFVDAAFKNEIKDILGRWKTANSYCKRGNCLLKKPLLLLDRNNSTACALPKAVVTFYQKYVYAASKKEIKDILVQYERTLLLGNLRYNTLCKAAL</sequence>
<proteinExistence type="predicted"/>
<reference evidence="1" key="1">
    <citation type="submission" date="2025-08" db="UniProtKB">
        <authorList>
            <consortium name="RefSeq"/>
        </authorList>
    </citation>
    <scope>IDENTIFICATION</scope>
</reference>
<name>A0A6P4EA58_DRORH</name>